<name>Q5JIJ3_THEKO</name>
<sequence>MSFPFIFFGFEEALRGEVPADALTIAIKHGMKTEIGIIARKGSERVVIGCKRNAHKISGNSLQSTLSTPSIRESEKIEVYYAGGIENIRGYYYYTQYLPKEIKSRFGVDVEVRYLASEFDRTCFFIFH</sequence>
<dbReference type="OrthoDB" id="100516at2157"/>
<dbReference type="EnsemblBacteria" id="BAD86176">
    <property type="protein sequence ID" value="BAD86176"/>
    <property type="gene ID" value="TK1987"/>
</dbReference>
<dbReference type="EMBL" id="AP006878">
    <property type="protein sequence ID" value="BAD86176.1"/>
    <property type="molecule type" value="Genomic_DNA"/>
</dbReference>
<dbReference type="AlphaFoldDB" id="Q5JIJ3"/>
<dbReference type="InParanoid" id="Q5JIJ3"/>
<keyword evidence="2" id="KW-1185">Reference proteome</keyword>
<dbReference type="GeneID" id="78448522"/>
<organism evidence="1 2">
    <name type="scientific">Thermococcus kodakarensis (strain ATCC BAA-918 / JCM 12380 / KOD1)</name>
    <name type="common">Pyrococcus kodakaraensis (strain KOD1)</name>
    <dbReference type="NCBI Taxonomy" id="69014"/>
    <lineage>
        <taxon>Archaea</taxon>
        <taxon>Methanobacteriati</taxon>
        <taxon>Methanobacteriota</taxon>
        <taxon>Thermococci</taxon>
        <taxon>Thermococcales</taxon>
        <taxon>Thermococcaceae</taxon>
        <taxon>Thermococcus</taxon>
    </lineage>
</organism>
<accession>Q5JIJ3</accession>
<reference evidence="1 2" key="1">
    <citation type="journal article" date="2005" name="Genome Res.">
        <title>Complete genome sequence of the hyperthermophilic archaeon Thermococcus kodakaraensis KOD1 and comparison with Pyrococcus genomes.</title>
        <authorList>
            <person name="Fukui T."/>
            <person name="Atomi H."/>
            <person name="Kanai T."/>
            <person name="Matsumi R."/>
            <person name="Fujiwara S."/>
            <person name="Imanaka T."/>
        </authorList>
    </citation>
    <scope>NUCLEOTIDE SEQUENCE [LARGE SCALE GENOMIC DNA]</scope>
    <source>
        <strain evidence="2">ATCC BAA-918 / JCM 12380 / KOD1</strain>
    </source>
</reference>
<dbReference type="STRING" id="69014.TK1987"/>
<evidence type="ECO:0000313" key="1">
    <source>
        <dbReference type="EMBL" id="BAD86176.1"/>
    </source>
</evidence>
<dbReference type="HOGENOM" id="CLU_1954771_0_0_2"/>
<dbReference type="eggNOG" id="ENOG502N5HF">
    <property type="taxonomic scope" value="Archaea"/>
</dbReference>
<dbReference type="Proteomes" id="UP000000536">
    <property type="component" value="Chromosome"/>
</dbReference>
<gene>
    <name evidence="1" type="ordered locus">TK1987</name>
</gene>
<protein>
    <submittedName>
        <fullName evidence="1">Uncharacterized protein</fullName>
    </submittedName>
</protein>
<evidence type="ECO:0000313" key="2">
    <source>
        <dbReference type="Proteomes" id="UP000000536"/>
    </source>
</evidence>
<dbReference type="KEGG" id="tko:TK1987"/>
<dbReference type="RefSeq" id="WP_011250937.1">
    <property type="nucleotide sequence ID" value="NC_006624.1"/>
</dbReference>
<proteinExistence type="predicted"/>